<gene>
    <name evidence="2" type="ORF">AVDCRST_MAG49-3082</name>
</gene>
<name>A0A6J4V1D8_9BACT</name>
<protein>
    <submittedName>
        <fullName evidence="2">Uncharacterized protein</fullName>
    </submittedName>
</protein>
<sequence>MSVAHGGHRRVRGLSREQRAAIRALAQTRRLDAPAARVVSATDRSGRVGVRPRPSTEAAGADASMGSGGGSPLATRSPAATIRPFAVIGRCREAMPDG</sequence>
<proteinExistence type="predicted"/>
<feature type="region of interest" description="Disordered" evidence="1">
    <location>
        <begin position="31"/>
        <end position="82"/>
    </location>
</feature>
<accession>A0A6J4V1D8</accession>
<dbReference type="EMBL" id="CADCWG010000209">
    <property type="protein sequence ID" value="CAA9566259.1"/>
    <property type="molecule type" value="Genomic_DNA"/>
</dbReference>
<evidence type="ECO:0000313" key="2">
    <source>
        <dbReference type="EMBL" id="CAA9566259.1"/>
    </source>
</evidence>
<organism evidence="2">
    <name type="scientific">uncultured Thermomicrobiales bacterium</name>
    <dbReference type="NCBI Taxonomy" id="1645740"/>
    <lineage>
        <taxon>Bacteria</taxon>
        <taxon>Pseudomonadati</taxon>
        <taxon>Thermomicrobiota</taxon>
        <taxon>Thermomicrobia</taxon>
        <taxon>Thermomicrobiales</taxon>
        <taxon>environmental samples</taxon>
    </lineage>
</organism>
<dbReference type="AlphaFoldDB" id="A0A6J4V1D8"/>
<reference evidence="2" key="1">
    <citation type="submission" date="2020-02" db="EMBL/GenBank/DDBJ databases">
        <authorList>
            <person name="Meier V. D."/>
        </authorList>
    </citation>
    <scope>NUCLEOTIDE SEQUENCE</scope>
    <source>
        <strain evidence="2">AVDCRST_MAG49</strain>
    </source>
</reference>
<evidence type="ECO:0000256" key="1">
    <source>
        <dbReference type="SAM" id="MobiDB-lite"/>
    </source>
</evidence>